<comment type="caution">
    <text evidence="1">The sequence shown here is derived from an EMBL/GenBank/DDBJ whole genome shotgun (WGS) entry which is preliminary data.</text>
</comment>
<sequence>DSNDDEVIFAHTVAEKDNRLMVLGIVSDLNGGEAPEIVEFNGKPFTQQPSGNPEVIEFGSTCRLTVWAIIMPDVGTHNILIDFGAIQTTIIAMASSWYNVDQTGAGGNHDSAKATADAGPITVDIVSSGAEIVIDIAACTDNDETMTATLPEQTEVSGAGGVQVGDVRLGSSYETGAAATTMSWALGNPCSWATWSMALYGTKPGLPYLYAQRGKKSGSSSTAKVNKFSLSNIDFGVTS</sequence>
<organism evidence="1">
    <name type="scientific">marine sediment metagenome</name>
    <dbReference type="NCBI Taxonomy" id="412755"/>
    <lineage>
        <taxon>unclassified sequences</taxon>
        <taxon>metagenomes</taxon>
        <taxon>ecological metagenomes</taxon>
    </lineage>
</organism>
<feature type="non-terminal residue" evidence="1">
    <location>
        <position position="239"/>
    </location>
</feature>
<reference evidence="1" key="1">
    <citation type="journal article" date="2014" name="Front. Microbiol.">
        <title>High frequency of phylogenetically diverse reductive dehalogenase-homologous genes in deep subseafloor sedimentary metagenomes.</title>
        <authorList>
            <person name="Kawai M."/>
            <person name="Futagami T."/>
            <person name="Toyoda A."/>
            <person name="Takaki Y."/>
            <person name="Nishi S."/>
            <person name="Hori S."/>
            <person name="Arai W."/>
            <person name="Tsubouchi T."/>
            <person name="Morono Y."/>
            <person name="Uchiyama I."/>
            <person name="Ito T."/>
            <person name="Fujiyama A."/>
            <person name="Inagaki F."/>
            <person name="Takami H."/>
        </authorList>
    </citation>
    <scope>NUCLEOTIDE SEQUENCE</scope>
    <source>
        <strain evidence="1">Expedition CK06-06</strain>
    </source>
</reference>
<dbReference type="AlphaFoldDB" id="X1B4C4"/>
<evidence type="ECO:0000313" key="1">
    <source>
        <dbReference type="EMBL" id="GAG76157.1"/>
    </source>
</evidence>
<accession>X1B4C4</accession>
<feature type="non-terminal residue" evidence="1">
    <location>
        <position position="1"/>
    </location>
</feature>
<name>X1B4C4_9ZZZZ</name>
<dbReference type="EMBL" id="BART01013334">
    <property type="protein sequence ID" value="GAG76157.1"/>
    <property type="molecule type" value="Genomic_DNA"/>
</dbReference>
<protein>
    <submittedName>
        <fullName evidence="1">Uncharacterized protein</fullName>
    </submittedName>
</protein>
<gene>
    <name evidence="1" type="ORF">S01H4_27323</name>
</gene>
<proteinExistence type="predicted"/>